<dbReference type="InterPro" id="IPR011335">
    <property type="entry name" value="Restrct_endonuc-II-like"/>
</dbReference>
<accession>A0A3M6H3Q9</accession>
<organism evidence="2 3">
    <name type="scientific">Pseudomonas amygdali pv. tabaci</name>
    <name type="common">Pseudomonas syringae pv. tabaci</name>
    <dbReference type="NCBI Taxonomy" id="322"/>
    <lineage>
        <taxon>Bacteria</taxon>
        <taxon>Pseudomonadati</taxon>
        <taxon>Pseudomonadota</taxon>
        <taxon>Gammaproteobacteria</taxon>
        <taxon>Pseudomonadales</taxon>
        <taxon>Pseudomonadaceae</taxon>
        <taxon>Pseudomonas</taxon>
        <taxon>Pseudomonas amygdali</taxon>
    </lineage>
</organism>
<dbReference type="Pfam" id="PF04471">
    <property type="entry name" value="Mrr_cat"/>
    <property type="match status" value="1"/>
</dbReference>
<dbReference type="InterPro" id="IPR007560">
    <property type="entry name" value="Restrct_endonuc_IV_Mrr"/>
</dbReference>
<gene>
    <name evidence="2" type="ORF">ALP03_200040</name>
</gene>
<dbReference type="GO" id="GO:0015666">
    <property type="term" value="F:restriction endodeoxyribonuclease activity"/>
    <property type="evidence" value="ECO:0007669"/>
    <property type="project" value="TreeGrafter"/>
</dbReference>
<dbReference type="SUPFAM" id="SSF52980">
    <property type="entry name" value="Restriction endonuclease-like"/>
    <property type="match status" value="1"/>
</dbReference>
<dbReference type="EMBL" id="RBVA01000498">
    <property type="protein sequence ID" value="RMV99632.1"/>
    <property type="molecule type" value="Genomic_DNA"/>
</dbReference>
<comment type="caution">
    <text evidence="2">The sequence shown here is derived from an EMBL/GenBank/DDBJ whole genome shotgun (WGS) entry which is preliminary data.</text>
</comment>
<dbReference type="Proteomes" id="UP000271531">
    <property type="component" value="Unassembled WGS sequence"/>
</dbReference>
<evidence type="ECO:0000313" key="3">
    <source>
        <dbReference type="Proteomes" id="UP000271531"/>
    </source>
</evidence>
<name>A0A3M6H3Q9_PSEAJ</name>
<dbReference type="PANTHER" id="PTHR30015">
    <property type="entry name" value="MRR RESTRICTION SYSTEM PROTEIN"/>
    <property type="match status" value="1"/>
</dbReference>
<proteinExistence type="predicted"/>
<dbReference type="InterPro" id="IPR011856">
    <property type="entry name" value="tRNA_endonuc-like_dom_sf"/>
</dbReference>
<dbReference type="GO" id="GO:0009307">
    <property type="term" value="P:DNA restriction-modification system"/>
    <property type="evidence" value="ECO:0007669"/>
    <property type="project" value="InterPro"/>
</dbReference>
<sequence length="412" mass="46767">MALSYVRCRITCELARWLKKGIGTMIYQCNGCSRTTFETACPWCMGSQVSPSSELTLRHLTPLDPSFYPDFQYRSKGLIQDFFGKKKEQAQLNDLLNNVLRKYAELKHPYFTNFIHTTRESAGSSDDAGVPGPRLDGVYSERELFREVLIRKGFDELEGLPSLMDKLLQTTAFNSVYLGFSRELTRHIRADLADTLRSWIEEAGTTFRSDLALFYYYLWENDLEFPNVQFNPQAASTSGVPLLPLQVFRSGLSLCEEIYFDILVERLGSQLEHFNPNQFITMYLVDAMDGFQFEAFLVEIFQTIGYDVKETKKTADQGADLFVTRFGKNMVIQAKNYSGSVGNAAVQQAISAKAFYGCDEAMVVTNSYYTKSAKELASTAGVRLIDRDGLQSYLDDYNQKLIEVFQAEEESA</sequence>
<feature type="domain" description="Restriction endonuclease type IV Mrr" evidence="1">
    <location>
        <begin position="286"/>
        <end position="392"/>
    </location>
</feature>
<dbReference type="Gene3D" id="3.40.1350.10">
    <property type="match status" value="1"/>
</dbReference>
<evidence type="ECO:0000259" key="1">
    <source>
        <dbReference type="Pfam" id="PF04471"/>
    </source>
</evidence>
<dbReference type="PANTHER" id="PTHR30015:SF6">
    <property type="entry name" value="SLL1429 PROTEIN"/>
    <property type="match status" value="1"/>
</dbReference>
<dbReference type="AlphaFoldDB" id="A0A3M6H3Q9"/>
<evidence type="ECO:0000313" key="2">
    <source>
        <dbReference type="EMBL" id="RMV99632.1"/>
    </source>
</evidence>
<protein>
    <recommendedName>
        <fullName evidence="1">Restriction endonuclease type IV Mrr domain-containing protein</fullName>
    </recommendedName>
</protein>
<dbReference type="GO" id="GO:0003677">
    <property type="term" value="F:DNA binding"/>
    <property type="evidence" value="ECO:0007669"/>
    <property type="project" value="InterPro"/>
</dbReference>
<dbReference type="InterPro" id="IPR052906">
    <property type="entry name" value="Type_IV_Methyl-Rstrct_Enzyme"/>
</dbReference>
<reference evidence="2 3" key="1">
    <citation type="submission" date="2018-08" db="EMBL/GenBank/DDBJ databases">
        <title>Recombination of ecologically and evolutionarily significant loci maintains genetic cohesion in the Pseudomonas syringae species complex.</title>
        <authorList>
            <person name="Dillon M."/>
            <person name="Thakur S."/>
            <person name="Almeida R.N.D."/>
            <person name="Weir B.S."/>
            <person name="Guttman D.S."/>
        </authorList>
    </citation>
    <scope>NUCLEOTIDE SEQUENCE [LARGE SCALE GENOMIC DNA]</scope>
    <source>
        <strain evidence="2 3">ICMP 4525</strain>
    </source>
</reference>